<dbReference type="AlphaFoldDB" id="A0A1L9PM57"/>
<protein>
    <submittedName>
        <fullName evidence="1">Uncharacterized protein</fullName>
    </submittedName>
</protein>
<name>A0A1L9PM57_ASPVE</name>
<dbReference type="Proteomes" id="UP000184073">
    <property type="component" value="Unassembled WGS sequence"/>
</dbReference>
<reference evidence="2" key="1">
    <citation type="journal article" date="2017" name="Genome Biol.">
        <title>Comparative genomics reveals high biological diversity and specific adaptations in the industrially and medically important fungal genus Aspergillus.</title>
        <authorList>
            <person name="de Vries R.P."/>
            <person name="Riley R."/>
            <person name="Wiebenga A."/>
            <person name="Aguilar-Osorio G."/>
            <person name="Amillis S."/>
            <person name="Uchima C.A."/>
            <person name="Anderluh G."/>
            <person name="Asadollahi M."/>
            <person name="Askin M."/>
            <person name="Barry K."/>
            <person name="Battaglia E."/>
            <person name="Bayram O."/>
            <person name="Benocci T."/>
            <person name="Braus-Stromeyer S.A."/>
            <person name="Caldana C."/>
            <person name="Canovas D."/>
            <person name="Cerqueira G.C."/>
            <person name="Chen F."/>
            <person name="Chen W."/>
            <person name="Choi C."/>
            <person name="Clum A."/>
            <person name="Dos Santos R.A."/>
            <person name="Damasio A.R."/>
            <person name="Diallinas G."/>
            <person name="Emri T."/>
            <person name="Fekete E."/>
            <person name="Flipphi M."/>
            <person name="Freyberg S."/>
            <person name="Gallo A."/>
            <person name="Gournas C."/>
            <person name="Habgood R."/>
            <person name="Hainaut M."/>
            <person name="Harispe M.L."/>
            <person name="Henrissat B."/>
            <person name="Hilden K.S."/>
            <person name="Hope R."/>
            <person name="Hossain A."/>
            <person name="Karabika E."/>
            <person name="Karaffa L."/>
            <person name="Karanyi Z."/>
            <person name="Krasevec N."/>
            <person name="Kuo A."/>
            <person name="Kusch H."/>
            <person name="LaButti K."/>
            <person name="Lagendijk E.L."/>
            <person name="Lapidus A."/>
            <person name="Levasseur A."/>
            <person name="Lindquist E."/>
            <person name="Lipzen A."/>
            <person name="Logrieco A.F."/>
            <person name="MacCabe A."/>
            <person name="Maekelae M.R."/>
            <person name="Malavazi I."/>
            <person name="Melin P."/>
            <person name="Meyer V."/>
            <person name="Mielnichuk N."/>
            <person name="Miskei M."/>
            <person name="Molnar A.P."/>
            <person name="Mule G."/>
            <person name="Ngan C.Y."/>
            <person name="Orejas M."/>
            <person name="Orosz E."/>
            <person name="Ouedraogo J.P."/>
            <person name="Overkamp K.M."/>
            <person name="Park H.-S."/>
            <person name="Perrone G."/>
            <person name="Piumi F."/>
            <person name="Punt P.J."/>
            <person name="Ram A.F."/>
            <person name="Ramon A."/>
            <person name="Rauscher S."/>
            <person name="Record E."/>
            <person name="Riano-Pachon D.M."/>
            <person name="Robert V."/>
            <person name="Roehrig J."/>
            <person name="Ruller R."/>
            <person name="Salamov A."/>
            <person name="Salih N.S."/>
            <person name="Samson R.A."/>
            <person name="Sandor E."/>
            <person name="Sanguinetti M."/>
            <person name="Schuetze T."/>
            <person name="Sepcic K."/>
            <person name="Shelest E."/>
            <person name="Sherlock G."/>
            <person name="Sophianopoulou V."/>
            <person name="Squina F.M."/>
            <person name="Sun H."/>
            <person name="Susca A."/>
            <person name="Todd R.B."/>
            <person name="Tsang A."/>
            <person name="Unkles S.E."/>
            <person name="van de Wiele N."/>
            <person name="van Rossen-Uffink D."/>
            <person name="Oliveira J.V."/>
            <person name="Vesth T.C."/>
            <person name="Visser J."/>
            <person name="Yu J.-H."/>
            <person name="Zhou M."/>
            <person name="Andersen M.R."/>
            <person name="Archer D.B."/>
            <person name="Baker S.E."/>
            <person name="Benoit I."/>
            <person name="Brakhage A.A."/>
            <person name="Braus G.H."/>
            <person name="Fischer R."/>
            <person name="Frisvad J.C."/>
            <person name="Goldman G.H."/>
            <person name="Houbraken J."/>
            <person name="Oakley B."/>
            <person name="Pocsi I."/>
            <person name="Scazzocchio C."/>
            <person name="Seiboth B."/>
            <person name="vanKuyk P.A."/>
            <person name="Wortman J."/>
            <person name="Dyer P.S."/>
            <person name="Grigoriev I.V."/>
        </authorList>
    </citation>
    <scope>NUCLEOTIDE SEQUENCE [LARGE SCALE GENOMIC DNA]</scope>
    <source>
        <strain evidence="2">CBS 583.65</strain>
    </source>
</reference>
<gene>
    <name evidence="1" type="ORF">ASPVEDRAFT_677669</name>
</gene>
<evidence type="ECO:0000313" key="2">
    <source>
        <dbReference type="Proteomes" id="UP000184073"/>
    </source>
</evidence>
<keyword evidence="2" id="KW-1185">Reference proteome</keyword>
<dbReference type="RefSeq" id="XP_040668267.1">
    <property type="nucleotide sequence ID" value="XM_040815963.1"/>
</dbReference>
<proteinExistence type="predicted"/>
<dbReference type="EMBL" id="KV878129">
    <property type="protein sequence ID" value="OJJ02505.1"/>
    <property type="molecule type" value="Genomic_DNA"/>
</dbReference>
<dbReference type="VEuPathDB" id="FungiDB:ASPVEDRAFT_677669"/>
<dbReference type="GeneID" id="63731474"/>
<sequence length="71" mass="7552">MSAPSLVSGKLTITKPCTNTTAGSKYYNGCDFDTKGASCAQTSSNATFSSVVETYAIISYRQICRSPLLRS</sequence>
<organism evidence="1 2">
    <name type="scientific">Aspergillus versicolor CBS 583.65</name>
    <dbReference type="NCBI Taxonomy" id="1036611"/>
    <lineage>
        <taxon>Eukaryota</taxon>
        <taxon>Fungi</taxon>
        <taxon>Dikarya</taxon>
        <taxon>Ascomycota</taxon>
        <taxon>Pezizomycotina</taxon>
        <taxon>Eurotiomycetes</taxon>
        <taxon>Eurotiomycetidae</taxon>
        <taxon>Eurotiales</taxon>
        <taxon>Aspergillaceae</taxon>
        <taxon>Aspergillus</taxon>
        <taxon>Aspergillus subgen. Nidulantes</taxon>
    </lineage>
</organism>
<accession>A0A1L9PM57</accession>
<evidence type="ECO:0000313" key="1">
    <source>
        <dbReference type="EMBL" id="OJJ02505.1"/>
    </source>
</evidence>